<name>A0ABP7VPD2_9ACTN</name>
<dbReference type="Proteomes" id="UP001500683">
    <property type="component" value="Unassembled WGS sequence"/>
</dbReference>
<protein>
    <recommendedName>
        <fullName evidence="4">AMP-binding enzyme C-terminal domain-containing protein</fullName>
    </recommendedName>
</protein>
<keyword evidence="3" id="KW-0472">Membrane</keyword>
<dbReference type="InterPro" id="IPR045851">
    <property type="entry name" value="AMP-bd_C_sf"/>
</dbReference>
<comment type="caution">
    <text evidence="5">The sequence shown here is derived from an EMBL/GenBank/DDBJ whole genome shotgun (WGS) entry which is preliminary data.</text>
</comment>
<dbReference type="Pfam" id="PF13193">
    <property type="entry name" value="AMP-binding_C"/>
    <property type="match status" value="1"/>
</dbReference>
<dbReference type="Gene3D" id="3.30.300.30">
    <property type="match status" value="1"/>
</dbReference>
<keyword evidence="1" id="KW-0596">Phosphopantetheine</keyword>
<feature type="domain" description="AMP-binding enzyme C-terminal" evidence="4">
    <location>
        <begin position="11"/>
        <end position="83"/>
    </location>
</feature>
<dbReference type="PANTHER" id="PTHR44845:SF6">
    <property type="entry name" value="BETA-ALANINE-ACTIVATING ENZYME"/>
    <property type="match status" value="1"/>
</dbReference>
<sequence length="255" mass="27339">MAQEAMTHDDVEAELLRHPAVLECVVTTIDTGAGTRTLVAYVVTRGRAEPAEIRRFLARPRLKADRIPRAVIPVSSLPRTDSGEVDIAELPLPVQPGRAAGGKGGADLSGVGDLGDGGLALVMALTSGLGALVSFLLTDAFWPGSTDLSAVPQPWAGLFTGLYVAECLSFGLGVGFLLFGYRRMARLGRPRALTVAAYLSVVWLLVAWWPQDNFYRLASKTDWERQAALVYGFNITLMIAAAVLVAFAVRERRSG</sequence>
<feature type="transmembrane region" description="Helical" evidence="3">
    <location>
        <begin position="229"/>
        <end position="249"/>
    </location>
</feature>
<feature type="transmembrane region" description="Helical" evidence="3">
    <location>
        <begin position="157"/>
        <end position="180"/>
    </location>
</feature>
<reference evidence="6" key="1">
    <citation type="journal article" date="2019" name="Int. J. Syst. Evol. Microbiol.">
        <title>The Global Catalogue of Microorganisms (GCM) 10K type strain sequencing project: providing services to taxonomists for standard genome sequencing and annotation.</title>
        <authorList>
            <consortium name="The Broad Institute Genomics Platform"/>
            <consortium name="The Broad Institute Genome Sequencing Center for Infectious Disease"/>
            <person name="Wu L."/>
            <person name="Ma J."/>
        </authorList>
    </citation>
    <scope>NUCLEOTIDE SEQUENCE [LARGE SCALE GENOMIC DNA]</scope>
    <source>
        <strain evidence="6">JCM 16702</strain>
    </source>
</reference>
<feature type="transmembrane region" description="Helical" evidence="3">
    <location>
        <begin position="118"/>
        <end position="137"/>
    </location>
</feature>
<evidence type="ECO:0000256" key="3">
    <source>
        <dbReference type="SAM" id="Phobius"/>
    </source>
</evidence>
<dbReference type="InterPro" id="IPR025110">
    <property type="entry name" value="AMP-bd_C"/>
</dbReference>
<keyword evidence="2" id="KW-0597">Phosphoprotein</keyword>
<evidence type="ECO:0000313" key="5">
    <source>
        <dbReference type="EMBL" id="GAA4071689.1"/>
    </source>
</evidence>
<keyword evidence="3" id="KW-0812">Transmembrane</keyword>
<gene>
    <name evidence="5" type="ORF">GCM10022214_29440</name>
</gene>
<proteinExistence type="predicted"/>
<dbReference type="RefSeq" id="WP_344946658.1">
    <property type="nucleotide sequence ID" value="NZ_BAAAZG010000017.1"/>
</dbReference>
<feature type="transmembrane region" description="Helical" evidence="3">
    <location>
        <begin position="192"/>
        <end position="209"/>
    </location>
</feature>
<accession>A0ABP7VPD2</accession>
<organism evidence="5 6">
    <name type="scientific">Actinomadura miaoliensis</name>
    <dbReference type="NCBI Taxonomy" id="430685"/>
    <lineage>
        <taxon>Bacteria</taxon>
        <taxon>Bacillati</taxon>
        <taxon>Actinomycetota</taxon>
        <taxon>Actinomycetes</taxon>
        <taxon>Streptosporangiales</taxon>
        <taxon>Thermomonosporaceae</taxon>
        <taxon>Actinomadura</taxon>
    </lineage>
</organism>
<dbReference type="EMBL" id="BAAAZG010000017">
    <property type="protein sequence ID" value="GAA4071689.1"/>
    <property type="molecule type" value="Genomic_DNA"/>
</dbReference>
<evidence type="ECO:0000256" key="2">
    <source>
        <dbReference type="ARBA" id="ARBA00022553"/>
    </source>
</evidence>
<keyword evidence="6" id="KW-1185">Reference proteome</keyword>
<evidence type="ECO:0000313" key="6">
    <source>
        <dbReference type="Proteomes" id="UP001500683"/>
    </source>
</evidence>
<evidence type="ECO:0000256" key="1">
    <source>
        <dbReference type="ARBA" id="ARBA00022450"/>
    </source>
</evidence>
<dbReference type="PANTHER" id="PTHR44845">
    <property type="entry name" value="CARRIER DOMAIN-CONTAINING PROTEIN"/>
    <property type="match status" value="1"/>
</dbReference>
<evidence type="ECO:0000259" key="4">
    <source>
        <dbReference type="Pfam" id="PF13193"/>
    </source>
</evidence>
<dbReference type="SUPFAM" id="SSF56801">
    <property type="entry name" value="Acetyl-CoA synthetase-like"/>
    <property type="match status" value="1"/>
</dbReference>
<keyword evidence="3" id="KW-1133">Transmembrane helix</keyword>